<dbReference type="InterPro" id="IPR058627">
    <property type="entry name" value="MdtA-like_C"/>
</dbReference>
<feature type="coiled-coil region" evidence="2">
    <location>
        <begin position="120"/>
        <end position="192"/>
    </location>
</feature>
<feature type="domain" description="Multidrug resistance protein MdtA-like C-terminal permuted SH3" evidence="4">
    <location>
        <begin position="309"/>
        <end position="365"/>
    </location>
</feature>
<name>A0A2S7K2B9_9PROT</name>
<dbReference type="Gene3D" id="1.10.287.470">
    <property type="entry name" value="Helix hairpin bin"/>
    <property type="match status" value="1"/>
</dbReference>
<dbReference type="GO" id="GO:1990281">
    <property type="term" value="C:efflux pump complex"/>
    <property type="evidence" value="ECO:0007669"/>
    <property type="project" value="TreeGrafter"/>
</dbReference>
<feature type="chain" id="PRO_5015734014" description="Multidrug resistance protein MdtA-like C-terminal permuted SH3 domain-containing protein" evidence="3">
    <location>
        <begin position="27"/>
        <end position="381"/>
    </location>
</feature>
<dbReference type="Pfam" id="PF25967">
    <property type="entry name" value="RND-MFP_C"/>
    <property type="match status" value="1"/>
</dbReference>
<dbReference type="EMBL" id="PJCH01000013">
    <property type="protein sequence ID" value="PQA86650.1"/>
    <property type="molecule type" value="Genomic_DNA"/>
</dbReference>
<organism evidence="5 6">
    <name type="scientific">Hyphococcus luteus</name>
    <dbReference type="NCBI Taxonomy" id="2058213"/>
    <lineage>
        <taxon>Bacteria</taxon>
        <taxon>Pseudomonadati</taxon>
        <taxon>Pseudomonadota</taxon>
        <taxon>Alphaproteobacteria</taxon>
        <taxon>Parvularculales</taxon>
        <taxon>Parvularculaceae</taxon>
        <taxon>Hyphococcus</taxon>
    </lineage>
</organism>
<dbReference type="Gene3D" id="2.40.420.20">
    <property type="match status" value="1"/>
</dbReference>
<dbReference type="RefSeq" id="WP_104831125.1">
    <property type="nucleotide sequence ID" value="NZ_PJCH01000013.1"/>
</dbReference>
<gene>
    <name evidence="5" type="ORF">CW354_16095</name>
</gene>
<feature type="signal peptide" evidence="3">
    <location>
        <begin position="1"/>
        <end position="26"/>
    </location>
</feature>
<dbReference type="Proteomes" id="UP000239504">
    <property type="component" value="Unassembled WGS sequence"/>
</dbReference>
<evidence type="ECO:0000256" key="2">
    <source>
        <dbReference type="SAM" id="Coils"/>
    </source>
</evidence>
<dbReference type="SUPFAM" id="SSF111369">
    <property type="entry name" value="HlyD-like secretion proteins"/>
    <property type="match status" value="1"/>
</dbReference>
<proteinExistence type="inferred from homology"/>
<dbReference type="Gene3D" id="2.40.30.170">
    <property type="match status" value="1"/>
</dbReference>
<evidence type="ECO:0000256" key="1">
    <source>
        <dbReference type="ARBA" id="ARBA00009477"/>
    </source>
</evidence>
<keyword evidence="6" id="KW-1185">Reference proteome</keyword>
<dbReference type="PANTHER" id="PTHR30469">
    <property type="entry name" value="MULTIDRUG RESISTANCE PROTEIN MDTA"/>
    <property type="match status" value="1"/>
</dbReference>
<evidence type="ECO:0000313" key="5">
    <source>
        <dbReference type="EMBL" id="PQA86650.1"/>
    </source>
</evidence>
<evidence type="ECO:0000259" key="4">
    <source>
        <dbReference type="Pfam" id="PF25967"/>
    </source>
</evidence>
<keyword evidence="2" id="KW-0175">Coiled coil</keyword>
<reference evidence="5 6" key="1">
    <citation type="submission" date="2017-12" db="EMBL/GenBank/DDBJ databases">
        <authorList>
            <person name="Hurst M.R.H."/>
        </authorList>
    </citation>
    <scope>NUCLEOTIDE SEQUENCE [LARGE SCALE GENOMIC DNA]</scope>
    <source>
        <strain evidence="5 6">SY-3-19</strain>
    </source>
</reference>
<dbReference type="AlphaFoldDB" id="A0A2S7K2B9"/>
<accession>A0A2S7K2B9</accession>
<dbReference type="Gene3D" id="2.40.50.100">
    <property type="match status" value="1"/>
</dbReference>
<comment type="similarity">
    <text evidence="1">Belongs to the membrane fusion protein (MFP) (TC 8.A.1) family.</text>
</comment>
<keyword evidence="3" id="KW-0732">Signal</keyword>
<dbReference type="PANTHER" id="PTHR30469:SF15">
    <property type="entry name" value="HLYD FAMILY OF SECRETION PROTEINS"/>
    <property type="match status" value="1"/>
</dbReference>
<protein>
    <recommendedName>
        <fullName evidence="4">Multidrug resistance protein MdtA-like C-terminal permuted SH3 domain-containing protein</fullName>
    </recommendedName>
</protein>
<comment type="caution">
    <text evidence="5">The sequence shown here is derived from an EMBL/GenBank/DDBJ whole genome shotgun (WGS) entry which is preliminary data.</text>
</comment>
<dbReference type="OrthoDB" id="9806939at2"/>
<dbReference type="InterPro" id="IPR006143">
    <property type="entry name" value="RND_pump_MFP"/>
</dbReference>
<dbReference type="PROSITE" id="PS51257">
    <property type="entry name" value="PROKAR_LIPOPROTEIN"/>
    <property type="match status" value="1"/>
</dbReference>
<evidence type="ECO:0000313" key="6">
    <source>
        <dbReference type="Proteomes" id="UP000239504"/>
    </source>
</evidence>
<dbReference type="NCBIfam" id="TIGR01730">
    <property type="entry name" value="RND_mfp"/>
    <property type="match status" value="1"/>
</dbReference>
<evidence type="ECO:0000256" key="3">
    <source>
        <dbReference type="SAM" id="SignalP"/>
    </source>
</evidence>
<dbReference type="GO" id="GO:0015562">
    <property type="term" value="F:efflux transmembrane transporter activity"/>
    <property type="evidence" value="ECO:0007669"/>
    <property type="project" value="TreeGrafter"/>
</dbReference>
<sequence>MRAHIRSGSGWKMNAAALLAAFIAIAGCSSGAGEESAAAPAHGLSDEGAVAVKSVKIVKPKPVTVRNTVIATGSIGSKQTSNIGPLVEGVVESIFANVGDRVAKGDPLFQTRPVIYERRVEEAKAALELAVARRKNAERVLERTEKLRAEGFAAEARLDDARTAYDVAKAEVARAAAALKTAERQLEDTMVRAPYDGVITKRFNDEGVYLSNVFRGGAESTVLQIQENHIVVAVVYAPEQHLGSLKLNQKALVYVESQPEPRESYVLVLSDMLDVGARTVELRLPIDNSDYSLKSGQFARAEIFTDEVQVLSVPAGALLQDQAGAYVLTLKNGRVEKRLVVAEKRPDGTTVVREGLDAGDDVIVPNGEPIAVGDPVAPEAA</sequence>